<feature type="region of interest" description="Disordered" evidence="7">
    <location>
        <begin position="1876"/>
        <end position="1907"/>
    </location>
</feature>
<dbReference type="SUPFAM" id="SSF53901">
    <property type="entry name" value="Thiolase-like"/>
    <property type="match status" value="1"/>
</dbReference>
<comment type="function">
    <text evidence="5">Non-reducing polyketide synthase; part of a gene cluster that mediates the biosynthesis of a yet unidentified natural product.</text>
</comment>
<dbReference type="EMBL" id="ML979132">
    <property type="protein sequence ID" value="KAF1921816.1"/>
    <property type="molecule type" value="Genomic_DNA"/>
</dbReference>
<dbReference type="Pfam" id="PF00698">
    <property type="entry name" value="Acyl_transf_1"/>
    <property type="match status" value="1"/>
</dbReference>
<keyword evidence="3" id="KW-0808">Transferase</keyword>
<dbReference type="Pfam" id="PF22621">
    <property type="entry name" value="CurL-like_PKS_C"/>
    <property type="match status" value="1"/>
</dbReference>
<dbReference type="SUPFAM" id="SSF55048">
    <property type="entry name" value="Probable ACP-binding domain of malonyl-CoA ACP transacylase"/>
    <property type="match status" value="1"/>
</dbReference>
<keyword evidence="12" id="KW-1185">Reference proteome</keyword>
<protein>
    <submittedName>
        <fullName evidence="11">Polyketide synthase</fullName>
    </submittedName>
</protein>
<dbReference type="Pfam" id="PF00550">
    <property type="entry name" value="PP-binding"/>
    <property type="match status" value="2"/>
</dbReference>
<dbReference type="GO" id="GO:0004315">
    <property type="term" value="F:3-oxoacyl-[acyl-carrier-protein] synthase activity"/>
    <property type="evidence" value="ECO:0007669"/>
    <property type="project" value="InterPro"/>
</dbReference>
<dbReference type="InterPro" id="IPR014030">
    <property type="entry name" value="Ketoacyl_synth_N"/>
</dbReference>
<dbReference type="SUPFAM" id="SSF53474">
    <property type="entry name" value="alpha/beta-Hydrolases"/>
    <property type="match status" value="1"/>
</dbReference>
<evidence type="ECO:0000313" key="12">
    <source>
        <dbReference type="Proteomes" id="UP000800096"/>
    </source>
</evidence>
<dbReference type="Gene3D" id="3.40.47.10">
    <property type="match status" value="1"/>
</dbReference>
<name>A0A6A5R4X8_AMPQU</name>
<feature type="active site" description="Proton acceptor; for dehydratase activity" evidence="6">
    <location>
        <position position="1345"/>
    </location>
</feature>
<dbReference type="Gene3D" id="3.30.70.3290">
    <property type="match status" value="1"/>
</dbReference>
<dbReference type="PANTHER" id="PTHR43775:SF45">
    <property type="entry name" value="CONIDIAL PIGMENT POLYKETIDE SYNTHASE ALB1"/>
    <property type="match status" value="1"/>
</dbReference>
<dbReference type="CDD" id="cd00833">
    <property type="entry name" value="PKS"/>
    <property type="match status" value="1"/>
</dbReference>
<dbReference type="GO" id="GO:0006633">
    <property type="term" value="P:fatty acid biosynthetic process"/>
    <property type="evidence" value="ECO:0007669"/>
    <property type="project" value="InterPro"/>
</dbReference>
<accession>A0A6A5R4X8</accession>
<reference evidence="11" key="1">
    <citation type="journal article" date="2020" name="Stud. Mycol.">
        <title>101 Dothideomycetes genomes: a test case for predicting lifestyles and emergence of pathogens.</title>
        <authorList>
            <person name="Haridas S."/>
            <person name="Albert R."/>
            <person name="Binder M."/>
            <person name="Bloem J."/>
            <person name="Labutti K."/>
            <person name="Salamov A."/>
            <person name="Andreopoulos B."/>
            <person name="Baker S."/>
            <person name="Barry K."/>
            <person name="Bills G."/>
            <person name="Bluhm B."/>
            <person name="Cannon C."/>
            <person name="Castanera R."/>
            <person name="Culley D."/>
            <person name="Daum C."/>
            <person name="Ezra D."/>
            <person name="Gonzalez J."/>
            <person name="Henrissat B."/>
            <person name="Kuo A."/>
            <person name="Liang C."/>
            <person name="Lipzen A."/>
            <person name="Lutzoni F."/>
            <person name="Magnuson J."/>
            <person name="Mondo S."/>
            <person name="Nolan M."/>
            <person name="Ohm R."/>
            <person name="Pangilinan J."/>
            <person name="Park H.-J."/>
            <person name="Ramirez L."/>
            <person name="Alfaro M."/>
            <person name="Sun H."/>
            <person name="Tritt A."/>
            <person name="Yoshinaga Y."/>
            <person name="Zwiers L.-H."/>
            <person name="Turgeon B."/>
            <person name="Goodwin S."/>
            <person name="Spatafora J."/>
            <person name="Crous P."/>
            <person name="Grigoriev I."/>
        </authorList>
    </citation>
    <scope>NUCLEOTIDE SEQUENCE</scope>
    <source>
        <strain evidence="11">HMLAC05119</strain>
    </source>
</reference>
<dbReference type="InterPro" id="IPR016039">
    <property type="entry name" value="Thiolase-like"/>
</dbReference>
<dbReference type="OrthoDB" id="329835at2759"/>
<dbReference type="PANTHER" id="PTHR43775">
    <property type="entry name" value="FATTY ACID SYNTHASE"/>
    <property type="match status" value="1"/>
</dbReference>
<dbReference type="InterPro" id="IPR020806">
    <property type="entry name" value="PKS_PP-bd"/>
</dbReference>
<dbReference type="InterPro" id="IPR042104">
    <property type="entry name" value="PKS_dehydratase_sf"/>
</dbReference>
<dbReference type="InterPro" id="IPR049900">
    <property type="entry name" value="PKS_mFAS_DH"/>
</dbReference>
<dbReference type="Pfam" id="PF00975">
    <property type="entry name" value="Thioesterase"/>
    <property type="match status" value="1"/>
</dbReference>
<dbReference type="FunFam" id="1.10.1200.10:FF:000011">
    <property type="entry name" value="Sterigmatocystin biosynthesis polyketide synthase"/>
    <property type="match status" value="1"/>
</dbReference>
<proteinExistence type="predicted"/>
<dbReference type="SUPFAM" id="SSF52151">
    <property type="entry name" value="FabD/lysophospholipase-like"/>
    <property type="match status" value="1"/>
</dbReference>
<dbReference type="InterPro" id="IPR029058">
    <property type="entry name" value="AB_hydrolase_fold"/>
</dbReference>
<dbReference type="InterPro" id="IPR018201">
    <property type="entry name" value="Ketoacyl_synth_AS"/>
</dbReference>
<dbReference type="InterPro" id="IPR050091">
    <property type="entry name" value="PKS_NRPS_Biosynth_Enz"/>
</dbReference>
<dbReference type="FunFam" id="3.10.129.110:FF:000001">
    <property type="entry name" value="Sterigmatocystin biosynthesis polyketide synthase"/>
    <property type="match status" value="1"/>
</dbReference>
<evidence type="ECO:0000256" key="3">
    <source>
        <dbReference type="ARBA" id="ARBA00022679"/>
    </source>
</evidence>
<dbReference type="Gene3D" id="1.10.1200.10">
    <property type="entry name" value="ACP-like"/>
    <property type="match status" value="2"/>
</dbReference>
<dbReference type="InterPro" id="IPR001227">
    <property type="entry name" value="Ac_transferase_dom_sf"/>
</dbReference>
<dbReference type="PROSITE" id="PS52004">
    <property type="entry name" value="KS3_2"/>
    <property type="match status" value="1"/>
</dbReference>
<dbReference type="Pfam" id="PF02801">
    <property type="entry name" value="Ketoacyl-synt_C"/>
    <property type="match status" value="1"/>
</dbReference>
<dbReference type="NCBIfam" id="TIGR04532">
    <property type="entry name" value="PT_fungal_PKS"/>
    <property type="match status" value="1"/>
</dbReference>
<dbReference type="Pfam" id="PF16073">
    <property type="entry name" value="SAT"/>
    <property type="match status" value="1"/>
</dbReference>
<dbReference type="InterPro" id="IPR014043">
    <property type="entry name" value="Acyl_transferase_dom"/>
</dbReference>
<dbReference type="InterPro" id="IPR036736">
    <property type="entry name" value="ACP-like_sf"/>
</dbReference>
<dbReference type="InterPro" id="IPR016035">
    <property type="entry name" value="Acyl_Trfase/lysoPLipase"/>
</dbReference>
<dbReference type="InterPro" id="IPR030918">
    <property type="entry name" value="PT_fungal_PKS"/>
</dbReference>
<dbReference type="Gene3D" id="3.40.366.10">
    <property type="entry name" value="Malonyl-Coenzyme A Acyl Carrier Protein, domain 2"/>
    <property type="match status" value="2"/>
</dbReference>
<sequence>MPSTTPVTQAESHEFQRQILLFGDLSLVQFEESFRRILHVKTNALLTSFIDRVNYSLRRLLETLPLEQQIFFPRFTTLIDLVSKLGETEGTPVLRFFLLSVHEVAQFLVHYGSGSKPFPSPANTYVLGPCTGGFAAAAISCSKGLPDVVPHGVAACMTAFKTALCSYLVGRSQSRVQATESKSWSVLLNPQKDIKVEDLLKDYMPNQAALRNLPIWVSAVGKSTTLSGRPAVLQDFITKNASRVKSSRYLDIESPYHAAHLFNDDDVEEIVGDLVQADNRVVNFPFIASSTGKVISTGSLVDLLRTVVQEALEEPVRWDLVLASCHNLFSSSKECTILPFSSHAASMVSSTLDKDGVQVTVEEITAPVTGEVPTEPTGKFEHSKIAIIGYSGRFPNSASTEAFWDLLKNGRDVHKEIPADRFDWKAHYDPTGKKKNTSRVKYGCFIDEPGVFDTRFFNMSPREAENTDPAQRLAITTTYEAMEMSGMVLNRTASTQQDRVGVFFGTTSDDWREVNSGQDIGTYFIPGGNRAFVPGRISYFFRFSGPSLSVDTACSSSFAAIQAACSYLWRGDVDTAVAGGTNILTNPDNFAGLDRGHFLSTTGNCNAFDDGASGYCRSDAVGSVILKRVEDAIADKDPIFGVIVGTNTNHCGQTDSITRPHEGDQTSVFKRIMRNANVDPLDVNYIEMHGTGTQAGDATEMKSVLSTFMPKSKNRSESPMHLGSAKANIGHAESASGVTSLIKVLLMMKNSEIPPHIGIKTKINHTYPTDLAERGVKIAMKATPWVRSEMRNGKRAAFLNNFSAAGGNTAILLEDAPIMERAICEADRRPAHVVTVTAKSPKAMAANINSLISFVEKNPSVELPALSYTTTARRMQHNYRVLLSVSNIRSLSSSLKAISAADIKPIAKKPTSVVFAFSGQGTLFVGIGKTLFDTNASFRTKILELNRIAENQGFPSFIGHVDATTSIPKTEVASQLALVCIQIALADLWRTWGILPAAVIGHSLGEYAALYAAGVLSVVDTVYLVGARATLLEKRCTVGTHSMLVVRAPMEDVVRLLERTADSKGKCEVACANQPTQIVVAGPVEKIVEVARVAAESGVEAIRLDVPFAFHSTQVDPILEEFEQVASQGVTYNPPAIPVMSPLLSKVVPAGEEGTLNGSYLTAACRGMVDFVGALSVAGQADEVLVTERAIWLEIGPASVCGGMIKGTVGSQCKTVPSLRKGAEAYDTLAAALKTLYLAGVDINWNEYHRDFPAAQQMVDLPRYSWDLNNYWIQYRHDFCLTKGDTPVVQQMAIETSAPVPKVAAKYISPCAQQVIEESHGADRSLLVVQSDIYDPRLISVLHDHRVNGAALCPSSMWADVALTMANYMAENSPNGLDITTTGFDVANVVVDKPLLAVSTETSKCFRAVAETKWSSNTIAIEIFSVDSNGKRGVTHCKIDVQIAPQQRWLNEWKRNAHFVTSRIDALTESKDSHMIRRGMAYKLFGALVEYSNEYQGMSSVVFNSKNLEAVSTVEFQAGKQGFHVNPKWIDSLGHIAGFIMNANDDVDSRTTAFINHGWERMRIAEPFEEGKKYRAYNRMQLVEKSTYTGDTYILDGDRIVAIFEGVTFGGVPRRVLDHFFPTLNPTAANSKPAVTKAPAQQSTLAPMAVKASKPIKPAAQAPVSQPSAKAKAARSGAPSVVSRILAVICEEIGVSPSDLTAESEFADFGIDSLLSLTIVSKIREVLGLDFASTLFVDHPTVGDLQVLAGGDLNDPDTTGCSSDDESENTAPTTATSVASEDMEPLKDESAGSGRTGVALTMRQIITEETGVAMEDLTLTTALADMGVDSLLSLTIVAKVQERLNVDMPGFMEFETLQDVENSLFASLGLNAPTAPAAAAPASKPKATQQMAKPAQPKPGALPKASSILLSGSPKTAELIFFLFPDGSGSASSYAAVAPAIDPTKVAVYGLNCPWRKTGGEMTRLGINMETMVTQYVDELRRLLTPHSQVPFALGGWSAGGILALEAARQLKTQHSLHPAKLVLLDSPNPIGLQNPPQRMYDFFDQLGIFGEGGKTPDWLRAHFDAFIRILDDYEPKPLADSPNTLIVYAKDGVCKDPNGPKMEIRADDPREMIWLLNNRTDFEAGGWKSVVGKDKLSVDVVDEVNHFTIMDQGDSRRVGESIARFFNVRC</sequence>
<dbReference type="InterPro" id="IPR006162">
    <property type="entry name" value="Ppantetheine_attach_site"/>
</dbReference>
<feature type="compositionally biased region" description="Polar residues" evidence="7">
    <location>
        <begin position="1769"/>
        <end position="1779"/>
    </location>
</feature>
<feature type="active site" description="Proton donor; for dehydratase activity" evidence="6">
    <location>
        <position position="1531"/>
    </location>
</feature>
<feature type="region of interest" description="N-terminal hotdog fold" evidence="6">
    <location>
        <begin position="1313"/>
        <end position="1448"/>
    </location>
</feature>
<evidence type="ECO:0000256" key="2">
    <source>
        <dbReference type="ARBA" id="ARBA00022553"/>
    </source>
</evidence>
<dbReference type="InterPro" id="IPR016036">
    <property type="entry name" value="Malonyl_transacylase_ACP-bd"/>
</dbReference>
<dbReference type="PROSITE" id="PS00012">
    <property type="entry name" value="PHOSPHOPANTETHEINE"/>
    <property type="match status" value="2"/>
</dbReference>
<evidence type="ECO:0000259" key="9">
    <source>
        <dbReference type="PROSITE" id="PS52004"/>
    </source>
</evidence>
<dbReference type="PROSITE" id="PS00606">
    <property type="entry name" value="KS3_1"/>
    <property type="match status" value="1"/>
</dbReference>
<dbReference type="GO" id="GO:0004312">
    <property type="term" value="F:fatty acid synthase activity"/>
    <property type="evidence" value="ECO:0007669"/>
    <property type="project" value="TreeGrafter"/>
</dbReference>
<feature type="compositionally biased region" description="Low complexity" evidence="7">
    <location>
        <begin position="1876"/>
        <end position="1888"/>
    </location>
</feature>
<feature type="domain" description="Carrier" evidence="8">
    <location>
        <begin position="1793"/>
        <end position="1871"/>
    </location>
</feature>
<evidence type="ECO:0000256" key="1">
    <source>
        <dbReference type="ARBA" id="ARBA00022450"/>
    </source>
</evidence>
<organism evidence="11 12">
    <name type="scientific">Ampelomyces quisqualis</name>
    <name type="common">Powdery mildew agent</name>
    <dbReference type="NCBI Taxonomy" id="50730"/>
    <lineage>
        <taxon>Eukaryota</taxon>
        <taxon>Fungi</taxon>
        <taxon>Dikarya</taxon>
        <taxon>Ascomycota</taxon>
        <taxon>Pezizomycotina</taxon>
        <taxon>Dothideomycetes</taxon>
        <taxon>Pleosporomycetidae</taxon>
        <taxon>Pleosporales</taxon>
        <taxon>Pleosporineae</taxon>
        <taxon>Phaeosphaeriaceae</taxon>
        <taxon>Ampelomyces</taxon>
    </lineage>
</organism>
<keyword evidence="4" id="KW-0511">Multifunctional enzyme</keyword>
<dbReference type="SMART" id="SM00827">
    <property type="entry name" value="PKS_AT"/>
    <property type="match status" value="1"/>
</dbReference>
<dbReference type="GO" id="GO:0044550">
    <property type="term" value="P:secondary metabolite biosynthetic process"/>
    <property type="evidence" value="ECO:0007669"/>
    <property type="project" value="TreeGrafter"/>
</dbReference>
<evidence type="ECO:0000256" key="4">
    <source>
        <dbReference type="ARBA" id="ARBA00023268"/>
    </source>
</evidence>
<dbReference type="InterPro" id="IPR020841">
    <property type="entry name" value="PKS_Beta-ketoAc_synthase_dom"/>
</dbReference>
<dbReference type="InterPro" id="IPR009081">
    <property type="entry name" value="PP-bd_ACP"/>
</dbReference>
<keyword evidence="1" id="KW-0596">Phosphopantetheine</keyword>
<dbReference type="GO" id="GO:0031177">
    <property type="term" value="F:phosphopantetheine binding"/>
    <property type="evidence" value="ECO:0007669"/>
    <property type="project" value="InterPro"/>
</dbReference>
<dbReference type="InterPro" id="IPR001031">
    <property type="entry name" value="Thioesterase"/>
</dbReference>
<dbReference type="PROSITE" id="PS50075">
    <property type="entry name" value="CARRIER"/>
    <property type="match status" value="2"/>
</dbReference>
<dbReference type="SMART" id="SM00825">
    <property type="entry name" value="PKS_KS"/>
    <property type="match status" value="1"/>
</dbReference>
<dbReference type="SUPFAM" id="SSF47336">
    <property type="entry name" value="ACP-like"/>
    <property type="match status" value="2"/>
</dbReference>
<feature type="domain" description="Carrier" evidence="8">
    <location>
        <begin position="1676"/>
        <end position="1753"/>
    </location>
</feature>
<dbReference type="SMART" id="SM00823">
    <property type="entry name" value="PKS_PP"/>
    <property type="match status" value="2"/>
</dbReference>
<feature type="region of interest" description="C-terminal hotdog fold" evidence="6">
    <location>
        <begin position="1472"/>
        <end position="1618"/>
    </location>
</feature>
<gene>
    <name evidence="11" type="ORF">BDU57DRAFT_467665</name>
</gene>
<evidence type="ECO:0000256" key="7">
    <source>
        <dbReference type="SAM" id="MobiDB-lite"/>
    </source>
</evidence>
<evidence type="ECO:0000256" key="6">
    <source>
        <dbReference type="PROSITE-ProRule" id="PRU01363"/>
    </source>
</evidence>
<feature type="region of interest" description="Disordered" evidence="7">
    <location>
        <begin position="1749"/>
        <end position="1795"/>
    </location>
</feature>
<dbReference type="Proteomes" id="UP000800096">
    <property type="component" value="Unassembled WGS sequence"/>
</dbReference>
<evidence type="ECO:0000313" key="11">
    <source>
        <dbReference type="EMBL" id="KAF1921816.1"/>
    </source>
</evidence>
<evidence type="ECO:0000259" key="8">
    <source>
        <dbReference type="PROSITE" id="PS50075"/>
    </source>
</evidence>
<dbReference type="PROSITE" id="PS52019">
    <property type="entry name" value="PKS_MFAS_DH"/>
    <property type="match status" value="1"/>
</dbReference>
<evidence type="ECO:0000259" key="10">
    <source>
        <dbReference type="PROSITE" id="PS52019"/>
    </source>
</evidence>
<dbReference type="Pfam" id="PF00109">
    <property type="entry name" value="ketoacyl-synt"/>
    <property type="match status" value="1"/>
</dbReference>
<evidence type="ECO:0000256" key="5">
    <source>
        <dbReference type="ARBA" id="ARBA00055753"/>
    </source>
</evidence>
<feature type="domain" description="PKS/mFAS DH" evidence="10">
    <location>
        <begin position="1313"/>
        <end position="1618"/>
    </location>
</feature>
<dbReference type="Gene3D" id="3.40.50.1820">
    <property type="entry name" value="alpha/beta hydrolase"/>
    <property type="match status" value="1"/>
</dbReference>
<keyword evidence="2" id="KW-0597">Phosphoprotein</keyword>
<dbReference type="InterPro" id="IPR014031">
    <property type="entry name" value="Ketoacyl_synth_C"/>
</dbReference>
<dbReference type="Gene3D" id="3.10.129.110">
    <property type="entry name" value="Polyketide synthase dehydratase"/>
    <property type="match status" value="1"/>
</dbReference>
<feature type="domain" description="Ketosynthase family 3 (KS3)" evidence="9">
    <location>
        <begin position="382"/>
        <end position="815"/>
    </location>
</feature>
<dbReference type="InterPro" id="IPR032088">
    <property type="entry name" value="SAT"/>
</dbReference>